<dbReference type="InterPro" id="IPR010054">
    <property type="entry name" value="Type2_sec_GspG"/>
</dbReference>
<sequence>MKTKVAKYSALQSGFTLIEIMVVVVIIGLLAAIVAPNLIGNIDTAAVARSRQDVRGVETALNLYRLDNFRYPSTNQGLEALVSNPGIAAAPNWKSGGYLRTVPLDPWNNAYQYLNPGQRSEFDVFSYGADGQEGGEGINADIGNWNLD</sequence>
<dbReference type="EMBL" id="UINC01023302">
    <property type="protein sequence ID" value="SVA94693.1"/>
    <property type="molecule type" value="Genomic_DNA"/>
</dbReference>
<evidence type="ECO:0000256" key="2">
    <source>
        <dbReference type="ARBA" id="ARBA00009984"/>
    </source>
</evidence>
<dbReference type="Pfam" id="PF08334">
    <property type="entry name" value="T2SSG"/>
    <property type="match status" value="1"/>
</dbReference>
<evidence type="ECO:0000256" key="10">
    <source>
        <dbReference type="SAM" id="Phobius"/>
    </source>
</evidence>
<evidence type="ECO:0000259" key="11">
    <source>
        <dbReference type="Pfam" id="PF08334"/>
    </source>
</evidence>
<feature type="transmembrane region" description="Helical" evidence="10">
    <location>
        <begin position="20"/>
        <end position="39"/>
    </location>
</feature>
<dbReference type="InterPro" id="IPR013545">
    <property type="entry name" value="T2SS_protein-GspG_C"/>
</dbReference>
<keyword evidence="6" id="KW-0997">Cell inner membrane</keyword>
<reference evidence="12" key="1">
    <citation type="submission" date="2018-05" db="EMBL/GenBank/DDBJ databases">
        <authorList>
            <person name="Lanie J.A."/>
            <person name="Ng W.-L."/>
            <person name="Kazmierczak K.M."/>
            <person name="Andrzejewski T.M."/>
            <person name="Davidsen T.M."/>
            <person name="Wayne K.J."/>
            <person name="Tettelin H."/>
            <person name="Glass J.I."/>
            <person name="Rusch D."/>
            <person name="Podicherti R."/>
            <person name="Tsui H.-C.T."/>
            <person name="Winkler M.E."/>
        </authorList>
    </citation>
    <scope>NUCLEOTIDE SEQUENCE</scope>
</reference>
<evidence type="ECO:0000256" key="4">
    <source>
        <dbReference type="ARBA" id="ARBA00022475"/>
    </source>
</evidence>
<evidence type="ECO:0000256" key="1">
    <source>
        <dbReference type="ARBA" id="ARBA00004377"/>
    </source>
</evidence>
<comment type="similarity">
    <text evidence="2">Belongs to the GSP G family.</text>
</comment>
<dbReference type="GO" id="GO:0015627">
    <property type="term" value="C:type II protein secretion system complex"/>
    <property type="evidence" value="ECO:0007669"/>
    <property type="project" value="InterPro"/>
</dbReference>
<dbReference type="AlphaFoldDB" id="A0A382A161"/>
<dbReference type="SUPFAM" id="SSF54523">
    <property type="entry name" value="Pili subunits"/>
    <property type="match status" value="1"/>
</dbReference>
<dbReference type="Pfam" id="PF07963">
    <property type="entry name" value="N_methyl"/>
    <property type="match status" value="1"/>
</dbReference>
<keyword evidence="5" id="KW-0488">Methylation</keyword>
<dbReference type="PANTHER" id="PTHR30093:SF44">
    <property type="entry name" value="TYPE II SECRETION SYSTEM CORE PROTEIN G"/>
    <property type="match status" value="1"/>
</dbReference>
<protein>
    <recommendedName>
        <fullName evidence="3">Type II secretion system core protein G</fullName>
    </recommendedName>
</protein>
<name>A0A382A161_9ZZZZ</name>
<dbReference type="InterPro" id="IPR000983">
    <property type="entry name" value="Bac_GSPG_pilin"/>
</dbReference>
<evidence type="ECO:0000256" key="3">
    <source>
        <dbReference type="ARBA" id="ARBA00020042"/>
    </source>
</evidence>
<dbReference type="PROSITE" id="PS00409">
    <property type="entry name" value="PROKAR_NTER_METHYL"/>
    <property type="match status" value="1"/>
</dbReference>
<dbReference type="PANTHER" id="PTHR30093">
    <property type="entry name" value="GENERAL SECRETION PATHWAY PROTEIN G"/>
    <property type="match status" value="1"/>
</dbReference>
<feature type="domain" description="Type II secretion system protein GspG C-terminal" evidence="11">
    <location>
        <begin position="37"/>
        <end position="145"/>
    </location>
</feature>
<evidence type="ECO:0000313" key="12">
    <source>
        <dbReference type="EMBL" id="SVA94693.1"/>
    </source>
</evidence>
<dbReference type="GO" id="GO:0015628">
    <property type="term" value="P:protein secretion by the type II secretion system"/>
    <property type="evidence" value="ECO:0007669"/>
    <property type="project" value="InterPro"/>
</dbReference>
<gene>
    <name evidence="12" type="ORF">METZ01_LOCUS147547</name>
</gene>
<evidence type="ECO:0000256" key="7">
    <source>
        <dbReference type="ARBA" id="ARBA00022692"/>
    </source>
</evidence>
<proteinExistence type="inferred from homology"/>
<organism evidence="12">
    <name type="scientific">marine metagenome</name>
    <dbReference type="NCBI Taxonomy" id="408172"/>
    <lineage>
        <taxon>unclassified sequences</taxon>
        <taxon>metagenomes</taxon>
        <taxon>ecological metagenomes</taxon>
    </lineage>
</organism>
<keyword evidence="7 10" id="KW-0812">Transmembrane</keyword>
<dbReference type="InterPro" id="IPR012902">
    <property type="entry name" value="N_methyl_site"/>
</dbReference>
<evidence type="ECO:0000256" key="8">
    <source>
        <dbReference type="ARBA" id="ARBA00022989"/>
    </source>
</evidence>
<accession>A0A382A161</accession>
<evidence type="ECO:0000256" key="9">
    <source>
        <dbReference type="ARBA" id="ARBA00023136"/>
    </source>
</evidence>
<dbReference type="GO" id="GO:0005886">
    <property type="term" value="C:plasma membrane"/>
    <property type="evidence" value="ECO:0007669"/>
    <property type="project" value="UniProtKB-SubCell"/>
</dbReference>
<keyword evidence="4" id="KW-1003">Cell membrane</keyword>
<dbReference type="NCBIfam" id="TIGR01710">
    <property type="entry name" value="typeII_sec_gspG"/>
    <property type="match status" value="1"/>
</dbReference>
<dbReference type="NCBIfam" id="TIGR02532">
    <property type="entry name" value="IV_pilin_GFxxxE"/>
    <property type="match status" value="1"/>
</dbReference>
<dbReference type="PRINTS" id="PR00813">
    <property type="entry name" value="BCTERIALGSPG"/>
</dbReference>
<comment type="subcellular location">
    <subcellularLocation>
        <location evidence="1">Cell inner membrane</location>
        <topology evidence="1">Single-pass membrane protein</topology>
    </subcellularLocation>
</comment>
<keyword evidence="8 10" id="KW-1133">Transmembrane helix</keyword>
<evidence type="ECO:0000256" key="5">
    <source>
        <dbReference type="ARBA" id="ARBA00022481"/>
    </source>
</evidence>
<evidence type="ECO:0000256" key="6">
    <source>
        <dbReference type="ARBA" id="ARBA00022519"/>
    </source>
</evidence>
<dbReference type="Gene3D" id="3.30.700.10">
    <property type="entry name" value="Glycoprotein, Type 4 Pilin"/>
    <property type="match status" value="1"/>
</dbReference>
<dbReference type="InterPro" id="IPR045584">
    <property type="entry name" value="Pilin-like"/>
</dbReference>
<keyword evidence="9 10" id="KW-0472">Membrane</keyword>